<feature type="repeat" description="ANK" evidence="3">
    <location>
        <begin position="529"/>
        <end position="561"/>
    </location>
</feature>
<keyword evidence="1" id="KW-0677">Repeat</keyword>
<dbReference type="PRINTS" id="PR01415">
    <property type="entry name" value="ANKYRIN"/>
</dbReference>
<name>A0A9P8KVZ1_9PEZI</name>
<feature type="repeat" description="ANK" evidence="3">
    <location>
        <begin position="397"/>
        <end position="429"/>
    </location>
</feature>
<reference evidence="4" key="1">
    <citation type="submission" date="2021-03" db="EMBL/GenBank/DDBJ databases">
        <title>Comparative genomics and phylogenomic investigation of the class Geoglossomycetes provide insights into ecological specialization and systematics.</title>
        <authorList>
            <person name="Melie T."/>
            <person name="Pirro S."/>
            <person name="Miller A.N."/>
            <person name="Quandt A."/>
        </authorList>
    </citation>
    <scope>NUCLEOTIDE SEQUENCE</scope>
    <source>
        <strain evidence="4">GBOQ0MN5Z8</strain>
    </source>
</reference>
<keyword evidence="2 3" id="KW-0040">ANK repeat</keyword>
<organism evidence="4 5">
    <name type="scientific">Glutinoglossum americanum</name>
    <dbReference type="NCBI Taxonomy" id="1670608"/>
    <lineage>
        <taxon>Eukaryota</taxon>
        <taxon>Fungi</taxon>
        <taxon>Dikarya</taxon>
        <taxon>Ascomycota</taxon>
        <taxon>Pezizomycotina</taxon>
        <taxon>Geoglossomycetes</taxon>
        <taxon>Geoglossales</taxon>
        <taxon>Geoglossaceae</taxon>
        <taxon>Glutinoglossum</taxon>
    </lineage>
</organism>
<accession>A0A9P8KVZ1</accession>
<dbReference type="SUPFAM" id="SSF48403">
    <property type="entry name" value="Ankyrin repeat"/>
    <property type="match status" value="1"/>
</dbReference>
<gene>
    <name evidence="4" type="ORF">FGG08_005499</name>
</gene>
<dbReference type="PANTHER" id="PTHR24198">
    <property type="entry name" value="ANKYRIN REPEAT AND PROTEIN KINASE DOMAIN-CONTAINING PROTEIN"/>
    <property type="match status" value="1"/>
</dbReference>
<dbReference type="Pfam" id="PF12796">
    <property type="entry name" value="Ank_2"/>
    <property type="match status" value="4"/>
</dbReference>
<dbReference type="AlphaFoldDB" id="A0A9P8KVZ1"/>
<dbReference type="OrthoDB" id="5086500at2759"/>
<dbReference type="EMBL" id="JAGHQL010000132">
    <property type="protein sequence ID" value="KAH0537751.1"/>
    <property type="molecule type" value="Genomic_DNA"/>
</dbReference>
<dbReference type="InterPro" id="IPR002110">
    <property type="entry name" value="Ankyrin_rpt"/>
</dbReference>
<keyword evidence="5" id="KW-1185">Reference proteome</keyword>
<evidence type="ECO:0000256" key="3">
    <source>
        <dbReference type="PROSITE-ProRule" id="PRU00023"/>
    </source>
</evidence>
<dbReference type="Proteomes" id="UP000698800">
    <property type="component" value="Unassembled WGS sequence"/>
</dbReference>
<evidence type="ECO:0000313" key="5">
    <source>
        <dbReference type="Proteomes" id="UP000698800"/>
    </source>
</evidence>
<feature type="repeat" description="ANK" evidence="3">
    <location>
        <begin position="430"/>
        <end position="462"/>
    </location>
</feature>
<feature type="repeat" description="ANK" evidence="3">
    <location>
        <begin position="496"/>
        <end position="528"/>
    </location>
</feature>
<proteinExistence type="predicted"/>
<dbReference type="PROSITE" id="PS50297">
    <property type="entry name" value="ANK_REP_REGION"/>
    <property type="match status" value="9"/>
</dbReference>
<dbReference type="InterPro" id="IPR036770">
    <property type="entry name" value="Ankyrin_rpt-contain_sf"/>
</dbReference>
<feature type="repeat" description="ANK" evidence="3">
    <location>
        <begin position="463"/>
        <end position="495"/>
    </location>
</feature>
<dbReference type="Gene3D" id="1.25.40.20">
    <property type="entry name" value="Ankyrin repeat-containing domain"/>
    <property type="match status" value="3"/>
</dbReference>
<evidence type="ECO:0000256" key="1">
    <source>
        <dbReference type="ARBA" id="ARBA00022737"/>
    </source>
</evidence>
<sequence>MSGKASYPKTYRVQGIPAESDGRLLLRLILGARDEPFSIGPDPQRSAFQVATITLGQVPTGLQDGRTEWAYNPPNGEIEGSSITVDSHFMGFTPLNSIGGGPDHKMDCIAITGLASHPFGSWKERDGEHMWLRDSLPQDLKGARILLYGYDTSLLHSQAFQGIDDIAVGLSHSIRSIRRNNKAIVHMKDGDEIDKENFNSIYGVIFFGVPNQGIRIEHWLPMVKGRPNENLVRNLGPDSTYLSTLHNEFRSSFCFPDSVIIAVYETERTKVAKEEEPGRWALTGNYEVLVSINQATDTLSLDQGPRYYRLPIKRNHSDMVKFSRQDGNYKLVVFYLEEFSAAAVEVIRARFMKAQEPTDTQGWTQLHHAASQGREFNLEESLKVLNNLANLERKDASDRTPLHLAAYYGHDSAVKALLDKGANRDSRNLSGQTPLYNAASRGYGPIVEALIDGGADKEARDNEGKTPLYAAARYGHGAVTRLLAGRGANKEARANGDWTPLHAAAWYGHEAVVGLLIEGGADRGATSGNGKTPLHAAVQNGHEAVTLLLLNVGAHIEAKTDSGDTPLHVAAYHGLDAVARVLVDRRANREATNNEGKTPLYIAAREGHERVARLLLQRGTNWKVRIRGGWSPLHAAAWYGHESTVRALVEYAADTELRNDKGETPLFAAARRGHENVVRLLLENGADKKARANNKWTPLKVAESNGYRVVAGMLKRSW</sequence>
<feature type="repeat" description="ANK" evidence="3">
    <location>
        <begin position="661"/>
        <end position="693"/>
    </location>
</feature>
<feature type="repeat" description="ANK" evidence="3">
    <location>
        <begin position="628"/>
        <end position="660"/>
    </location>
</feature>
<dbReference type="PANTHER" id="PTHR24198:SF165">
    <property type="entry name" value="ANKYRIN REPEAT-CONTAINING PROTEIN-RELATED"/>
    <property type="match status" value="1"/>
</dbReference>
<dbReference type="PROSITE" id="PS50088">
    <property type="entry name" value="ANK_REPEAT"/>
    <property type="match status" value="9"/>
</dbReference>
<dbReference type="SMART" id="SM00248">
    <property type="entry name" value="ANK"/>
    <property type="match status" value="10"/>
</dbReference>
<feature type="repeat" description="ANK" evidence="3">
    <location>
        <begin position="562"/>
        <end position="594"/>
    </location>
</feature>
<protein>
    <submittedName>
        <fullName evidence="4">Uncharacterized protein</fullName>
    </submittedName>
</protein>
<evidence type="ECO:0000256" key="2">
    <source>
        <dbReference type="ARBA" id="ARBA00023043"/>
    </source>
</evidence>
<feature type="repeat" description="ANK" evidence="3">
    <location>
        <begin position="595"/>
        <end position="627"/>
    </location>
</feature>
<comment type="caution">
    <text evidence="4">The sequence shown here is derived from an EMBL/GenBank/DDBJ whole genome shotgun (WGS) entry which is preliminary data.</text>
</comment>
<evidence type="ECO:0000313" key="4">
    <source>
        <dbReference type="EMBL" id="KAH0537751.1"/>
    </source>
</evidence>